<dbReference type="InterPro" id="IPR007568">
    <property type="entry name" value="RTA1"/>
</dbReference>
<evidence type="ECO:0000256" key="5">
    <source>
        <dbReference type="SAM" id="Phobius"/>
    </source>
</evidence>
<dbReference type="AlphaFoldDB" id="A0A6G1GVR1"/>
<dbReference type="Pfam" id="PF04479">
    <property type="entry name" value="RTA1"/>
    <property type="match status" value="1"/>
</dbReference>
<keyword evidence="2 5" id="KW-0812">Transmembrane</keyword>
<feature type="transmembrane region" description="Helical" evidence="5">
    <location>
        <begin position="25"/>
        <end position="45"/>
    </location>
</feature>
<accession>A0A6G1GVR1</accession>
<dbReference type="PANTHER" id="PTHR31465">
    <property type="entry name" value="PROTEIN RTA1-RELATED"/>
    <property type="match status" value="1"/>
</dbReference>
<evidence type="ECO:0000313" key="6">
    <source>
        <dbReference type="EMBL" id="KAF1984894.1"/>
    </source>
</evidence>
<evidence type="ECO:0000256" key="4">
    <source>
        <dbReference type="ARBA" id="ARBA00023136"/>
    </source>
</evidence>
<proteinExistence type="predicted"/>
<dbReference type="GO" id="GO:0000324">
    <property type="term" value="C:fungal-type vacuole"/>
    <property type="evidence" value="ECO:0007669"/>
    <property type="project" value="TreeGrafter"/>
</dbReference>
<feature type="transmembrane region" description="Helical" evidence="5">
    <location>
        <begin position="52"/>
        <end position="73"/>
    </location>
</feature>
<dbReference type="PANTHER" id="PTHR31465:SF9">
    <property type="entry name" value="SPHINGOID LONG-CHAIN BASE TRANSPORTER RSB1"/>
    <property type="match status" value="1"/>
</dbReference>
<dbReference type="EMBL" id="ML977165">
    <property type="protein sequence ID" value="KAF1984894.1"/>
    <property type="molecule type" value="Genomic_DNA"/>
</dbReference>
<evidence type="ECO:0000256" key="2">
    <source>
        <dbReference type="ARBA" id="ARBA00022692"/>
    </source>
</evidence>
<reference evidence="6" key="1">
    <citation type="journal article" date="2020" name="Stud. Mycol.">
        <title>101 Dothideomycetes genomes: a test case for predicting lifestyles and emergence of pathogens.</title>
        <authorList>
            <person name="Haridas S."/>
            <person name="Albert R."/>
            <person name="Binder M."/>
            <person name="Bloem J."/>
            <person name="Labutti K."/>
            <person name="Salamov A."/>
            <person name="Andreopoulos B."/>
            <person name="Baker S."/>
            <person name="Barry K."/>
            <person name="Bills G."/>
            <person name="Bluhm B."/>
            <person name="Cannon C."/>
            <person name="Castanera R."/>
            <person name="Culley D."/>
            <person name="Daum C."/>
            <person name="Ezra D."/>
            <person name="Gonzalez J."/>
            <person name="Henrissat B."/>
            <person name="Kuo A."/>
            <person name="Liang C."/>
            <person name="Lipzen A."/>
            <person name="Lutzoni F."/>
            <person name="Magnuson J."/>
            <person name="Mondo S."/>
            <person name="Nolan M."/>
            <person name="Ohm R."/>
            <person name="Pangilinan J."/>
            <person name="Park H.-J."/>
            <person name="Ramirez L."/>
            <person name="Alfaro M."/>
            <person name="Sun H."/>
            <person name="Tritt A."/>
            <person name="Yoshinaga Y."/>
            <person name="Zwiers L.-H."/>
            <person name="Turgeon B."/>
            <person name="Goodwin S."/>
            <person name="Spatafora J."/>
            <person name="Crous P."/>
            <person name="Grigoriev I."/>
        </authorList>
    </citation>
    <scope>NUCLEOTIDE SEQUENCE</scope>
    <source>
        <strain evidence="6">CBS 113979</strain>
    </source>
</reference>
<keyword evidence="7" id="KW-1185">Reference proteome</keyword>
<evidence type="ECO:0000256" key="1">
    <source>
        <dbReference type="ARBA" id="ARBA00004141"/>
    </source>
</evidence>
<comment type="subcellular location">
    <subcellularLocation>
        <location evidence="1">Membrane</location>
        <topology evidence="1">Multi-pass membrane protein</topology>
    </subcellularLocation>
</comment>
<dbReference type="OrthoDB" id="4521223at2759"/>
<gene>
    <name evidence="6" type="ORF">K402DRAFT_335448</name>
</gene>
<sequence>MIDPHFCTVDTCSLEYAHIGYLPNLAGNALFLTIFVLILIGQLFLGIKHRTWGFMGGMFGGLVLEILGYGGRIMMHNNPFDFNAFLLYLIPLTIGPAFLSASIYLSLSRIIIAHQGPSPTSKLARFAPRTYTLFFVTCDIFSLILQAAGGALAATANTPEDGDTGVNVMIAGLVFQVVSLVVFFLLWGDFVWRSRRANANMLSSHFEGLRATRMFKLFQIALALAALFIFIRSVFRVAELQEGFDGHLANDEVTFMILEGPMIILATILLTVFHPGTCFQGMWGEATWSLRGKNGKTDEEKFLGVGSEESLRNGGVGSREAGIEMGRAKVGGTEYRPVDRF</sequence>
<keyword evidence="3 5" id="KW-1133">Transmembrane helix</keyword>
<organism evidence="6 7">
    <name type="scientific">Aulographum hederae CBS 113979</name>
    <dbReference type="NCBI Taxonomy" id="1176131"/>
    <lineage>
        <taxon>Eukaryota</taxon>
        <taxon>Fungi</taxon>
        <taxon>Dikarya</taxon>
        <taxon>Ascomycota</taxon>
        <taxon>Pezizomycotina</taxon>
        <taxon>Dothideomycetes</taxon>
        <taxon>Pleosporomycetidae</taxon>
        <taxon>Aulographales</taxon>
        <taxon>Aulographaceae</taxon>
    </lineage>
</organism>
<dbReference type="GO" id="GO:0005886">
    <property type="term" value="C:plasma membrane"/>
    <property type="evidence" value="ECO:0007669"/>
    <property type="project" value="TreeGrafter"/>
</dbReference>
<feature type="transmembrane region" description="Helical" evidence="5">
    <location>
        <begin position="168"/>
        <end position="192"/>
    </location>
</feature>
<feature type="transmembrane region" description="Helical" evidence="5">
    <location>
        <begin position="133"/>
        <end position="156"/>
    </location>
</feature>
<dbReference type="Proteomes" id="UP000800041">
    <property type="component" value="Unassembled WGS sequence"/>
</dbReference>
<feature type="transmembrane region" description="Helical" evidence="5">
    <location>
        <begin position="255"/>
        <end position="273"/>
    </location>
</feature>
<name>A0A6G1GVR1_9PEZI</name>
<evidence type="ECO:0000313" key="7">
    <source>
        <dbReference type="Proteomes" id="UP000800041"/>
    </source>
</evidence>
<feature type="transmembrane region" description="Helical" evidence="5">
    <location>
        <begin position="213"/>
        <end position="235"/>
    </location>
</feature>
<keyword evidence="4 5" id="KW-0472">Membrane</keyword>
<evidence type="ECO:0000256" key="3">
    <source>
        <dbReference type="ARBA" id="ARBA00022989"/>
    </source>
</evidence>
<feature type="transmembrane region" description="Helical" evidence="5">
    <location>
        <begin position="85"/>
        <end position="112"/>
    </location>
</feature>
<protein>
    <submittedName>
        <fullName evidence="6">RTA1-domain-containing protein</fullName>
    </submittedName>
</protein>